<reference evidence="2" key="2">
    <citation type="submission" date="2017-02" db="EMBL/GenBank/DDBJ databases">
        <title>Sunflower complete genome.</title>
        <authorList>
            <person name="Langlade N."/>
            <person name="Munos S."/>
        </authorList>
    </citation>
    <scope>NUCLEOTIDE SEQUENCE [LARGE SCALE GENOMIC DNA]</scope>
    <source>
        <tissue evidence="2">Leaves</tissue>
    </source>
</reference>
<dbReference type="EMBL" id="MNCJ02000329">
    <property type="protein sequence ID" value="KAF5771344.1"/>
    <property type="molecule type" value="Genomic_DNA"/>
</dbReference>
<name>A0A251SM91_HELAN</name>
<dbReference type="Gramene" id="mRNA:HanXRQr2_Chr14g0669521">
    <property type="protein sequence ID" value="CDS:HanXRQr2_Chr14g0669521.1"/>
    <property type="gene ID" value="HanXRQr2_Chr14g0669521"/>
</dbReference>
<sequence>MINNILNMKRRLKVNSKCILIHKTSKYLTFFSHYVSPEGHLLIVSYYEPISIYI</sequence>
<keyword evidence="3" id="KW-1185">Reference proteome</keyword>
<evidence type="ECO:0000313" key="2">
    <source>
        <dbReference type="EMBL" id="OTF99947.1"/>
    </source>
</evidence>
<evidence type="ECO:0000313" key="3">
    <source>
        <dbReference type="Proteomes" id="UP000215914"/>
    </source>
</evidence>
<dbReference type="Proteomes" id="UP000215914">
    <property type="component" value="Chromosome 14"/>
</dbReference>
<accession>A0A251SM91</accession>
<evidence type="ECO:0000313" key="1">
    <source>
        <dbReference type="EMBL" id="KAF5771344.1"/>
    </source>
</evidence>
<protein>
    <submittedName>
        <fullName evidence="2">Uncharacterized protein</fullName>
    </submittedName>
</protein>
<reference evidence="1 3" key="1">
    <citation type="journal article" date="2017" name="Nature">
        <title>The sunflower genome provides insights into oil metabolism, flowering and Asterid evolution.</title>
        <authorList>
            <person name="Badouin H."/>
            <person name="Gouzy J."/>
            <person name="Grassa C.J."/>
            <person name="Murat F."/>
            <person name="Staton S.E."/>
            <person name="Cottret L."/>
            <person name="Lelandais-Briere C."/>
            <person name="Owens G.L."/>
            <person name="Carrere S."/>
            <person name="Mayjonade B."/>
            <person name="Legrand L."/>
            <person name="Gill N."/>
            <person name="Kane N.C."/>
            <person name="Bowers J.E."/>
            <person name="Hubner S."/>
            <person name="Bellec A."/>
            <person name="Berard A."/>
            <person name="Berges H."/>
            <person name="Blanchet N."/>
            <person name="Boniface M.C."/>
            <person name="Brunel D."/>
            <person name="Catrice O."/>
            <person name="Chaidir N."/>
            <person name="Claudel C."/>
            <person name="Donnadieu C."/>
            <person name="Faraut T."/>
            <person name="Fievet G."/>
            <person name="Helmstetter N."/>
            <person name="King M."/>
            <person name="Knapp S.J."/>
            <person name="Lai Z."/>
            <person name="Le Paslier M.C."/>
            <person name="Lippi Y."/>
            <person name="Lorenzon L."/>
            <person name="Mandel J.R."/>
            <person name="Marage G."/>
            <person name="Marchand G."/>
            <person name="Marquand E."/>
            <person name="Bret-Mestries E."/>
            <person name="Morien E."/>
            <person name="Nambeesan S."/>
            <person name="Nguyen T."/>
            <person name="Pegot-Espagnet P."/>
            <person name="Pouilly N."/>
            <person name="Raftis F."/>
            <person name="Sallet E."/>
            <person name="Schiex T."/>
            <person name="Thomas J."/>
            <person name="Vandecasteele C."/>
            <person name="Vares D."/>
            <person name="Vear F."/>
            <person name="Vautrin S."/>
            <person name="Crespi M."/>
            <person name="Mangin B."/>
            <person name="Burke J.M."/>
            <person name="Salse J."/>
            <person name="Munos S."/>
            <person name="Vincourt P."/>
            <person name="Rieseberg L.H."/>
            <person name="Langlade N.B."/>
        </authorList>
    </citation>
    <scope>NUCLEOTIDE SEQUENCE [LARGE SCALE GENOMIC DNA]</scope>
    <source>
        <strain evidence="3">cv. SF193</strain>
        <tissue evidence="1">Leaves</tissue>
    </source>
</reference>
<dbReference type="EMBL" id="CM007903">
    <property type="protein sequence ID" value="OTF99947.1"/>
    <property type="molecule type" value="Genomic_DNA"/>
</dbReference>
<gene>
    <name evidence="2" type="ORF">HannXRQ_Chr14g0462141</name>
    <name evidence="1" type="ORF">HanXRQr2_Chr14g0669521</name>
</gene>
<organism evidence="2 3">
    <name type="scientific">Helianthus annuus</name>
    <name type="common">Common sunflower</name>
    <dbReference type="NCBI Taxonomy" id="4232"/>
    <lineage>
        <taxon>Eukaryota</taxon>
        <taxon>Viridiplantae</taxon>
        <taxon>Streptophyta</taxon>
        <taxon>Embryophyta</taxon>
        <taxon>Tracheophyta</taxon>
        <taxon>Spermatophyta</taxon>
        <taxon>Magnoliopsida</taxon>
        <taxon>eudicotyledons</taxon>
        <taxon>Gunneridae</taxon>
        <taxon>Pentapetalae</taxon>
        <taxon>asterids</taxon>
        <taxon>campanulids</taxon>
        <taxon>Asterales</taxon>
        <taxon>Asteraceae</taxon>
        <taxon>Asteroideae</taxon>
        <taxon>Heliantheae alliance</taxon>
        <taxon>Heliantheae</taxon>
        <taxon>Helianthus</taxon>
    </lineage>
</organism>
<dbReference type="AlphaFoldDB" id="A0A251SM91"/>
<proteinExistence type="predicted"/>
<dbReference type="InParanoid" id="A0A251SM91"/>
<reference evidence="1" key="3">
    <citation type="submission" date="2020-06" db="EMBL/GenBank/DDBJ databases">
        <title>Helianthus annuus Genome sequencing and assembly Release 2.</title>
        <authorList>
            <person name="Gouzy J."/>
            <person name="Langlade N."/>
            <person name="Munos S."/>
        </authorList>
    </citation>
    <scope>NUCLEOTIDE SEQUENCE</scope>
    <source>
        <tissue evidence="1">Leaves</tissue>
    </source>
</reference>